<feature type="compositionally biased region" description="Low complexity" evidence="1">
    <location>
        <begin position="80"/>
        <end position="89"/>
    </location>
</feature>
<evidence type="ECO:0000256" key="2">
    <source>
        <dbReference type="SAM" id="Phobius"/>
    </source>
</evidence>
<sequence>MSSAAAAPSTAAMHNGRASASAFDCMDGGIEPGADFFEGSSSSSEGEEEEGEDRRRTKGEKEQKKDTHSGMEDADEDAWEFSSSASSISVHGTGKANSGLGINLDAKERKTVTGNGLLLMKWRSGESGEGQVLHRVGESSTADVDMDAEEDEEEDGLSEEEERKGRPSTRRPPTEAPANSKDNNSNDKGNGKPRQARQMSLRRLAPGSREGVRLVHNHGSHSRSGSASVSRTPRDSLVSAGDAADQQCGQGHHRNYSFPTSIPSLSAVSLRGSAESSTLEKLPAAQTRHRSDTNDSLNAVLQTHAMTMRALESWSPTASYAPVPDSPERTKCARATLGFSGDQVLSPLTRGGSLSASRHIHIPPILPTRPRHHPHSRRAASDEPTRYNYDVRDNEEYSDVEEGYSDRDDANRPPHLPPHFVRTPYPLTPKKEFPRPNTRPRRHSLHDASEGEEGRLVRHARPAGDHHVRTGTDEENYSDQQLKGSLVVGLVPSTSDKWSVKGKQVLGLELGDDEGRYVRSGGAGGRWPVRRTQSEKVRRGGNGRIGGGVGREGGVNSGGKPLFPIPHSGTAGGSDGVMGATHGVIGIKELGVVRNDDTSKHVVYISLRHRGCEDGISKRLERLEIPRNLTATTATHYPWRGEGTKGAEKNPRGASKLVSKTTTCDFDDAFFAEHLHLAYRHLAGSWFRRALSARKLSYIQLARVDIWNCGASPSAACTPERNSRTSTASSTGLLMAVQVRSGGTSGVGNDDEANSFDIDASNPFTEEKLWDLWRHPQDGKGRYTWVHWARRIAAMNPGLLGVESEKDLSSSSPPTGTSTLTVQLTHAFSILRLLVALSVMIALTVAAAVLWIFLGTSGWRGLQAGGRGRE</sequence>
<keyword evidence="2" id="KW-0812">Transmembrane</keyword>
<proteinExistence type="predicted"/>
<dbReference type="GeneID" id="54554213"/>
<feature type="compositionally biased region" description="Basic residues" evidence="1">
    <location>
        <begin position="369"/>
        <end position="378"/>
    </location>
</feature>
<dbReference type="RefSeq" id="XP_033652331.1">
    <property type="nucleotide sequence ID" value="XM_033801038.1"/>
</dbReference>
<feature type="compositionally biased region" description="Gly residues" evidence="1">
    <location>
        <begin position="540"/>
        <end position="556"/>
    </location>
</feature>
<dbReference type="AlphaFoldDB" id="A0A6A6JEE7"/>
<keyword evidence="4" id="KW-1185">Reference proteome</keyword>
<gene>
    <name evidence="3" type="ORF">EI97DRAFT_459763</name>
</gene>
<evidence type="ECO:0000313" key="4">
    <source>
        <dbReference type="Proteomes" id="UP000800097"/>
    </source>
</evidence>
<feature type="compositionally biased region" description="Basic and acidic residues" evidence="1">
    <location>
        <begin position="379"/>
        <end position="395"/>
    </location>
</feature>
<keyword evidence="2" id="KW-0472">Membrane</keyword>
<organism evidence="3 4">
    <name type="scientific">Westerdykella ornata</name>
    <dbReference type="NCBI Taxonomy" id="318751"/>
    <lineage>
        <taxon>Eukaryota</taxon>
        <taxon>Fungi</taxon>
        <taxon>Dikarya</taxon>
        <taxon>Ascomycota</taxon>
        <taxon>Pezizomycotina</taxon>
        <taxon>Dothideomycetes</taxon>
        <taxon>Pleosporomycetidae</taxon>
        <taxon>Pleosporales</taxon>
        <taxon>Sporormiaceae</taxon>
        <taxon>Westerdykella</taxon>
    </lineage>
</organism>
<evidence type="ECO:0000313" key="3">
    <source>
        <dbReference type="EMBL" id="KAF2274792.1"/>
    </source>
</evidence>
<feature type="compositionally biased region" description="Acidic residues" evidence="1">
    <location>
        <begin position="144"/>
        <end position="160"/>
    </location>
</feature>
<feature type="compositionally biased region" description="Low complexity" evidence="1">
    <location>
        <begin position="179"/>
        <end position="188"/>
    </location>
</feature>
<feature type="region of interest" description="Disordered" evidence="1">
    <location>
        <begin position="363"/>
        <end position="456"/>
    </location>
</feature>
<reference evidence="3" key="1">
    <citation type="journal article" date="2020" name="Stud. Mycol.">
        <title>101 Dothideomycetes genomes: a test case for predicting lifestyles and emergence of pathogens.</title>
        <authorList>
            <person name="Haridas S."/>
            <person name="Albert R."/>
            <person name="Binder M."/>
            <person name="Bloem J."/>
            <person name="Labutti K."/>
            <person name="Salamov A."/>
            <person name="Andreopoulos B."/>
            <person name="Baker S."/>
            <person name="Barry K."/>
            <person name="Bills G."/>
            <person name="Bluhm B."/>
            <person name="Cannon C."/>
            <person name="Castanera R."/>
            <person name="Culley D."/>
            <person name="Daum C."/>
            <person name="Ezra D."/>
            <person name="Gonzalez J."/>
            <person name="Henrissat B."/>
            <person name="Kuo A."/>
            <person name="Liang C."/>
            <person name="Lipzen A."/>
            <person name="Lutzoni F."/>
            <person name="Magnuson J."/>
            <person name="Mondo S."/>
            <person name="Nolan M."/>
            <person name="Ohm R."/>
            <person name="Pangilinan J."/>
            <person name="Park H.-J."/>
            <person name="Ramirez L."/>
            <person name="Alfaro M."/>
            <person name="Sun H."/>
            <person name="Tritt A."/>
            <person name="Yoshinaga Y."/>
            <person name="Zwiers L.-H."/>
            <person name="Turgeon B."/>
            <person name="Goodwin S."/>
            <person name="Spatafora J."/>
            <person name="Crous P."/>
            <person name="Grigoriev I."/>
        </authorList>
    </citation>
    <scope>NUCLEOTIDE SEQUENCE</scope>
    <source>
        <strain evidence="3">CBS 379.55</strain>
    </source>
</reference>
<feature type="compositionally biased region" description="Basic and acidic residues" evidence="1">
    <location>
        <begin position="445"/>
        <end position="456"/>
    </location>
</feature>
<evidence type="ECO:0000256" key="1">
    <source>
        <dbReference type="SAM" id="MobiDB-lite"/>
    </source>
</evidence>
<protein>
    <submittedName>
        <fullName evidence="3">Uncharacterized protein</fullName>
    </submittedName>
</protein>
<feature type="compositionally biased region" description="Basic and acidic residues" evidence="1">
    <location>
        <begin position="52"/>
        <end position="71"/>
    </location>
</feature>
<dbReference type="Proteomes" id="UP000800097">
    <property type="component" value="Unassembled WGS sequence"/>
</dbReference>
<feature type="region of interest" description="Disordered" evidence="1">
    <location>
        <begin position="123"/>
        <end position="257"/>
    </location>
</feature>
<dbReference type="OrthoDB" id="3691966at2759"/>
<dbReference type="EMBL" id="ML986500">
    <property type="protein sequence ID" value="KAF2274792.1"/>
    <property type="molecule type" value="Genomic_DNA"/>
</dbReference>
<name>A0A6A6JEE7_WESOR</name>
<feature type="transmembrane region" description="Helical" evidence="2">
    <location>
        <begin position="830"/>
        <end position="854"/>
    </location>
</feature>
<feature type="compositionally biased region" description="Low complexity" evidence="1">
    <location>
        <begin position="222"/>
        <end position="231"/>
    </location>
</feature>
<feature type="region of interest" description="Disordered" evidence="1">
    <location>
        <begin position="22"/>
        <end position="108"/>
    </location>
</feature>
<feature type="region of interest" description="Disordered" evidence="1">
    <location>
        <begin position="534"/>
        <end position="556"/>
    </location>
</feature>
<keyword evidence="2" id="KW-1133">Transmembrane helix</keyword>
<accession>A0A6A6JEE7</accession>